<evidence type="ECO:0000313" key="3">
    <source>
        <dbReference type="Proteomes" id="UP001162972"/>
    </source>
</evidence>
<organism evidence="2 3">
    <name type="scientific">Salix udensis</name>
    <dbReference type="NCBI Taxonomy" id="889485"/>
    <lineage>
        <taxon>Eukaryota</taxon>
        <taxon>Viridiplantae</taxon>
        <taxon>Streptophyta</taxon>
        <taxon>Embryophyta</taxon>
        <taxon>Tracheophyta</taxon>
        <taxon>Spermatophyta</taxon>
        <taxon>Magnoliopsida</taxon>
        <taxon>eudicotyledons</taxon>
        <taxon>Gunneridae</taxon>
        <taxon>Pentapetalae</taxon>
        <taxon>rosids</taxon>
        <taxon>fabids</taxon>
        <taxon>Malpighiales</taxon>
        <taxon>Salicaceae</taxon>
        <taxon>Saliceae</taxon>
        <taxon>Salix</taxon>
    </lineage>
</organism>
<dbReference type="AlphaFoldDB" id="A0AAD6KCX7"/>
<feature type="region of interest" description="Disordered" evidence="1">
    <location>
        <begin position="51"/>
        <end position="104"/>
    </location>
</feature>
<keyword evidence="3" id="KW-1185">Reference proteome</keyword>
<dbReference type="EMBL" id="JAPFFJ010000008">
    <property type="protein sequence ID" value="KAJ6421239.1"/>
    <property type="molecule type" value="Genomic_DNA"/>
</dbReference>
<reference evidence="2 3" key="1">
    <citation type="journal article" date="2023" name="Int. J. Mol. Sci.">
        <title>De Novo Assembly and Annotation of 11 Diverse Shrub Willow (Salix) Genomes Reveals Novel Gene Organization in Sex-Linked Regions.</title>
        <authorList>
            <person name="Hyden B."/>
            <person name="Feng K."/>
            <person name="Yates T.B."/>
            <person name="Jawdy S."/>
            <person name="Cereghino C."/>
            <person name="Smart L.B."/>
            <person name="Muchero W."/>
        </authorList>
    </citation>
    <scope>NUCLEOTIDE SEQUENCE [LARGE SCALE GENOMIC DNA]</scope>
    <source>
        <tissue evidence="2">Shoot tip</tissue>
    </source>
</reference>
<protein>
    <submittedName>
        <fullName evidence="2">Uncharacterized protein</fullName>
    </submittedName>
</protein>
<dbReference type="Proteomes" id="UP001162972">
    <property type="component" value="Chromosome 17"/>
</dbReference>
<comment type="caution">
    <text evidence="2">The sequence shown here is derived from an EMBL/GenBank/DDBJ whole genome shotgun (WGS) entry which is preliminary data.</text>
</comment>
<gene>
    <name evidence="2" type="ORF">OIU84_028587</name>
</gene>
<evidence type="ECO:0000313" key="2">
    <source>
        <dbReference type="EMBL" id="KAJ6421239.1"/>
    </source>
</evidence>
<proteinExistence type="predicted"/>
<feature type="compositionally biased region" description="Low complexity" evidence="1">
    <location>
        <begin position="51"/>
        <end position="62"/>
    </location>
</feature>
<name>A0AAD6KCX7_9ROSI</name>
<accession>A0AAD6KCX7</accession>
<evidence type="ECO:0000256" key="1">
    <source>
        <dbReference type="SAM" id="MobiDB-lite"/>
    </source>
</evidence>
<sequence length="156" mass="17393">MWNYQYLLVMLLCTRRNTIFAPFIAKPSPTHTQTLPSFSYTTAPPPSLSLCSLQPPSLSPSAPSSPPPSPPIFIINIRLSDLQHERPHTNDSNQSSSHDGFVQARRRNGVWRNRYGRARATGEGRELAGDEEGGIDGAVEGAGWRRRRIGMLPLQW</sequence>